<sequence>MIKFEGSSQYSKETLYQLYKTTNEIYGMKKILKKLLLGFALALAGLFLDLPMILQGILLMSGAWLMVSKDFPARMKAEDVLETRGNHLPELKTKFYDGHLELSSGKKMKLSYRDIEHLSEVNGLMMIFFSKDSAIVIDNESLTGGTMEELKDFLEDKTNLTFRQSRSFLSMSLKDLMGLIRKS</sequence>
<keyword evidence="1" id="KW-0472">Membrane</keyword>
<evidence type="ECO:0000313" key="3">
    <source>
        <dbReference type="Proteomes" id="UP000183255"/>
    </source>
</evidence>
<reference evidence="2 3" key="1">
    <citation type="submission" date="2016-10" db="EMBL/GenBank/DDBJ databases">
        <authorList>
            <person name="de Groot N.N."/>
        </authorList>
    </citation>
    <scope>NUCLEOTIDE SEQUENCE [LARGE SCALE GENOMIC DNA]</scope>
    <source>
        <strain evidence="2 3">CGMCC 1.5058</strain>
    </source>
</reference>
<protein>
    <submittedName>
        <fullName evidence="2">YcxB-like protein</fullName>
    </submittedName>
</protein>
<evidence type="ECO:0000313" key="2">
    <source>
        <dbReference type="EMBL" id="SDI36192.1"/>
    </source>
</evidence>
<dbReference type="AlphaFoldDB" id="A0A1G8JY96"/>
<dbReference type="RefSeq" id="WP_031577687.1">
    <property type="nucleotide sequence ID" value="NZ_FNDZ01000002.1"/>
</dbReference>
<name>A0A1G8JY96_9CLOT</name>
<dbReference type="EMBL" id="FNDZ01000002">
    <property type="protein sequence ID" value="SDI36192.1"/>
    <property type="molecule type" value="Genomic_DNA"/>
</dbReference>
<keyword evidence="1" id="KW-1133">Transmembrane helix</keyword>
<gene>
    <name evidence="2" type="ORF">SAMN05421804_102145</name>
</gene>
<organism evidence="2 3">
    <name type="scientific">Proteiniclasticum ruminis</name>
    <dbReference type="NCBI Taxonomy" id="398199"/>
    <lineage>
        <taxon>Bacteria</taxon>
        <taxon>Bacillati</taxon>
        <taxon>Bacillota</taxon>
        <taxon>Clostridia</taxon>
        <taxon>Eubacteriales</taxon>
        <taxon>Clostridiaceae</taxon>
        <taxon>Proteiniclasticum</taxon>
    </lineage>
</organism>
<keyword evidence="1" id="KW-0812">Transmembrane</keyword>
<evidence type="ECO:0000256" key="1">
    <source>
        <dbReference type="SAM" id="Phobius"/>
    </source>
</evidence>
<proteinExistence type="predicted"/>
<accession>A0A1G8JY96</accession>
<feature type="transmembrane region" description="Helical" evidence="1">
    <location>
        <begin position="35"/>
        <end position="67"/>
    </location>
</feature>
<dbReference type="Proteomes" id="UP000183255">
    <property type="component" value="Unassembled WGS sequence"/>
</dbReference>